<proteinExistence type="predicted"/>
<protein>
    <submittedName>
        <fullName evidence="2">RCG63191</fullName>
    </submittedName>
</protein>
<name>A6JYW1_RAT</name>
<accession>A6JYW1</accession>
<feature type="region of interest" description="Disordered" evidence="1">
    <location>
        <begin position="28"/>
        <end position="72"/>
    </location>
</feature>
<feature type="compositionally biased region" description="Polar residues" evidence="1">
    <location>
        <begin position="45"/>
        <end position="55"/>
    </location>
</feature>
<gene>
    <name evidence="2" type="ORF">rCG_63191</name>
</gene>
<feature type="compositionally biased region" description="Basic residues" evidence="1">
    <location>
        <begin position="31"/>
        <end position="43"/>
    </location>
</feature>
<reference evidence="2 3" key="1">
    <citation type="submission" date="2005-09" db="EMBL/GenBank/DDBJ databases">
        <authorList>
            <person name="Mural R.J."/>
            <person name="Li P.W."/>
            <person name="Adams M.D."/>
            <person name="Amanatides P.G."/>
            <person name="Baden-Tillson H."/>
            <person name="Barnstead M."/>
            <person name="Chin S.H."/>
            <person name="Dew I."/>
            <person name="Evans C.A."/>
            <person name="Ferriera S."/>
            <person name="Flanigan M."/>
            <person name="Fosler C."/>
            <person name="Glodek A."/>
            <person name="Gu Z."/>
            <person name="Holt R.A."/>
            <person name="Jennings D."/>
            <person name="Kraft C.L."/>
            <person name="Lu F."/>
            <person name="Nguyen T."/>
            <person name="Nusskern D.R."/>
            <person name="Pfannkoch C.M."/>
            <person name="Sitter C."/>
            <person name="Sutton G.G."/>
            <person name="Venter J.C."/>
            <person name="Wang Z."/>
            <person name="Woodage T."/>
            <person name="Zheng X.H."/>
            <person name="Zhong F."/>
        </authorList>
    </citation>
    <scope>NUCLEOTIDE SEQUENCE [LARGE SCALE GENOMIC DNA]</scope>
    <source>
        <strain>BN</strain>
        <strain evidence="3">Sprague-Dawley</strain>
    </source>
</reference>
<dbReference type="AlphaFoldDB" id="A6JYW1"/>
<dbReference type="EMBL" id="CH474008">
    <property type="protein sequence ID" value="EDL90392.1"/>
    <property type="molecule type" value="Genomic_DNA"/>
</dbReference>
<dbReference type="Proteomes" id="UP000234681">
    <property type="component" value="Chromosome 5"/>
</dbReference>
<evidence type="ECO:0000313" key="3">
    <source>
        <dbReference type="Proteomes" id="UP000234681"/>
    </source>
</evidence>
<organism evidence="2 3">
    <name type="scientific">Rattus norvegicus</name>
    <name type="common">Rat</name>
    <dbReference type="NCBI Taxonomy" id="10116"/>
    <lineage>
        <taxon>Eukaryota</taxon>
        <taxon>Metazoa</taxon>
        <taxon>Chordata</taxon>
        <taxon>Craniata</taxon>
        <taxon>Vertebrata</taxon>
        <taxon>Euteleostomi</taxon>
        <taxon>Mammalia</taxon>
        <taxon>Eutheria</taxon>
        <taxon>Euarchontoglires</taxon>
        <taxon>Glires</taxon>
        <taxon>Rodentia</taxon>
        <taxon>Myomorpha</taxon>
        <taxon>Muroidea</taxon>
        <taxon>Muridae</taxon>
        <taxon>Murinae</taxon>
        <taxon>Rattus</taxon>
    </lineage>
</organism>
<evidence type="ECO:0000256" key="1">
    <source>
        <dbReference type="SAM" id="MobiDB-lite"/>
    </source>
</evidence>
<sequence>MDLCGFQDSLVYVVSHRLTKVTWRDSVSNKTKPRVPKRTRGSRQFKLSSAQSLDNQTRKRAVQTEETEIMYM</sequence>
<evidence type="ECO:0000313" key="2">
    <source>
        <dbReference type="EMBL" id="EDL90392.1"/>
    </source>
</evidence>